<dbReference type="PROSITE" id="PS50076">
    <property type="entry name" value="DNAJ_2"/>
    <property type="match status" value="1"/>
</dbReference>
<feature type="domain" description="J" evidence="1">
    <location>
        <begin position="10"/>
        <end position="73"/>
    </location>
</feature>
<dbReference type="Gene3D" id="1.10.287.110">
    <property type="entry name" value="DnaJ domain"/>
    <property type="match status" value="1"/>
</dbReference>
<accession>A0A1I5MAF3</accession>
<dbReference type="STRING" id="223786.SAMN05216234_10585"/>
<gene>
    <name evidence="2" type="ORF">SAMN05216234_10585</name>
</gene>
<dbReference type="CDD" id="cd06257">
    <property type="entry name" value="DnaJ"/>
    <property type="match status" value="1"/>
</dbReference>
<dbReference type="SMART" id="SM00271">
    <property type="entry name" value="DnaJ"/>
    <property type="match status" value="1"/>
</dbReference>
<proteinExistence type="predicted"/>
<evidence type="ECO:0000313" key="3">
    <source>
        <dbReference type="Proteomes" id="UP000199227"/>
    </source>
</evidence>
<dbReference type="OrthoDB" id="5244113at2"/>
<dbReference type="Proteomes" id="UP000199227">
    <property type="component" value="Unassembled WGS sequence"/>
</dbReference>
<sequence length="89" mass="10673">MSKNYEAIQKALEILGLPTHVSWYDIKSRYRYLASKKHPDTGGDDEEMAQINAAYELLKKYVENFRFSFSEEEVDKQFPQDFHTKRFRF</sequence>
<dbReference type="RefSeq" id="WP_092911068.1">
    <property type="nucleotide sequence ID" value="NZ_CP136592.1"/>
</dbReference>
<organism evidence="2 3">
    <name type="scientific">Hydrogenimonas thermophila</name>
    <dbReference type="NCBI Taxonomy" id="223786"/>
    <lineage>
        <taxon>Bacteria</taxon>
        <taxon>Pseudomonadati</taxon>
        <taxon>Campylobacterota</taxon>
        <taxon>Epsilonproteobacteria</taxon>
        <taxon>Campylobacterales</taxon>
        <taxon>Hydrogenimonadaceae</taxon>
        <taxon>Hydrogenimonas</taxon>
    </lineage>
</organism>
<dbReference type="InterPro" id="IPR036869">
    <property type="entry name" value="J_dom_sf"/>
</dbReference>
<dbReference type="SUPFAM" id="SSF46565">
    <property type="entry name" value="Chaperone J-domain"/>
    <property type="match status" value="1"/>
</dbReference>
<evidence type="ECO:0000313" key="2">
    <source>
        <dbReference type="EMBL" id="SFP06552.1"/>
    </source>
</evidence>
<reference evidence="2 3" key="1">
    <citation type="submission" date="2016-10" db="EMBL/GenBank/DDBJ databases">
        <authorList>
            <person name="de Groot N.N."/>
        </authorList>
    </citation>
    <scope>NUCLEOTIDE SEQUENCE [LARGE SCALE GENOMIC DNA]</scope>
    <source>
        <strain evidence="2 3">EP1-55-1</strain>
    </source>
</reference>
<dbReference type="InterPro" id="IPR001623">
    <property type="entry name" value="DnaJ_domain"/>
</dbReference>
<evidence type="ECO:0000259" key="1">
    <source>
        <dbReference type="PROSITE" id="PS50076"/>
    </source>
</evidence>
<dbReference type="Pfam" id="PF00226">
    <property type="entry name" value="DnaJ"/>
    <property type="match status" value="1"/>
</dbReference>
<dbReference type="AlphaFoldDB" id="A0A1I5MAF3"/>
<protein>
    <submittedName>
        <fullName evidence="2">DnaJ domain-containing protein</fullName>
    </submittedName>
</protein>
<dbReference type="EMBL" id="FOXB01000005">
    <property type="protein sequence ID" value="SFP06552.1"/>
    <property type="molecule type" value="Genomic_DNA"/>
</dbReference>
<name>A0A1I5MAF3_9BACT</name>
<keyword evidence="3" id="KW-1185">Reference proteome</keyword>